<proteinExistence type="inferred from homology"/>
<comment type="similarity">
    <text evidence="1">Belongs to the apolipoprotein L family.</text>
</comment>
<dbReference type="GO" id="GO:0016020">
    <property type="term" value="C:membrane"/>
    <property type="evidence" value="ECO:0007669"/>
    <property type="project" value="TreeGrafter"/>
</dbReference>
<accession>A0A3Q3IYG8</accession>
<evidence type="ECO:0000256" key="1">
    <source>
        <dbReference type="ARBA" id="ARBA00010090"/>
    </source>
</evidence>
<dbReference type="Ensembl" id="ENSMALT00000010859.1">
    <property type="protein sequence ID" value="ENSMALP00000010634.1"/>
    <property type="gene ID" value="ENSMALG00000007580.1"/>
</dbReference>
<reference evidence="3" key="1">
    <citation type="submission" date="2025-08" db="UniProtKB">
        <authorList>
            <consortium name="Ensembl"/>
        </authorList>
    </citation>
    <scope>IDENTIFICATION</scope>
</reference>
<evidence type="ECO:0000313" key="4">
    <source>
        <dbReference type="Proteomes" id="UP000261600"/>
    </source>
</evidence>
<dbReference type="InterPro" id="IPR008405">
    <property type="entry name" value="ApoL"/>
</dbReference>
<dbReference type="STRING" id="43700.ENSMALP00000010634"/>
<dbReference type="Proteomes" id="UP000261600">
    <property type="component" value="Unplaced"/>
</dbReference>
<sequence length="638" mass="70412">MLPSRTLSKEYFSETNLSTGDSEDGEQNGMEYQKKTVKTKVNQLLRKTSTSSPVLEKKHMNGHLPQESKDDGIKKNSMQRSEEGTVLDNTTGEEEGVSTHGEKGKKKMKIGFVPHRGFTITLEKNDDKLKGVQGSRPRVSSKELQDEVFSPSIKKSQAAVMDVEHMEKAHGLSSPGLNGDIYGVEDCKPKKQGKLKLPRFRHSSQEYMLDRSSPQNKKKSFSVEELNDELTWMEDGKLKKPKHKGPSKCNSKTIYNTAGQSEQDGFEDELAGKEVMSPAEMYDTEDDEADTCKPQTKSSKPKGIKHKTKSKAALLEVEDSPGATSSDYLSEAAKAEWLAAQRDERTIAGLEDEDEDGDTDSLMEWWYTVEQWDEVPSDDEDIINKDESKSFTILADKVQRGLCVFNKVFTERAEVLWQSIITLNTVADDINDFHHKARIAGITGGTTTAVGGATAIAGLALAPFTFGASLVVTAVGVGVAAAGGIASASAAISDNVNNMNDRKKVETVLREYEVNLLDIGKILHFVNQGLYKLRGHPFLRSGTQHYSEDWEIRKAVQMIGLVDLSVMRGTEATDQAVASIQGLFKGMDRYFIKDTRELKKGCKKEIVGQIKAVASVLNDAVMELNGIREEIQEAIGQV</sequence>
<dbReference type="AlphaFoldDB" id="A0A3Q3IYG8"/>
<organism evidence="3 4">
    <name type="scientific">Monopterus albus</name>
    <name type="common">Swamp eel</name>
    <dbReference type="NCBI Taxonomy" id="43700"/>
    <lineage>
        <taxon>Eukaryota</taxon>
        <taxon>Metazoa</taxon>
        <taxon>Chordata</taxon>
        <taxon>Craniata</taxon>
        <taxon>Vertebrata</taxon>
        <taxon>Euteleostomi</taxon>
        <taxon>Actinopterygii</taxon>
        <taxon>Neopterygii</taxon>
        <taxon>Teleostei</taxon>
        <taxon>Neoteleostei</taxon>
        <taxon>Acanthomorphata</taxon>
        <taxon>Anabantaria</taxon>
        <taxon>Synbranchiformes</taxon>
        <taxon>Synbranchidae</taxon>
        <taxon>Monopterus</taxon>
    </lineage>
</organism>
<feature type="region of interest" description="Disordered" evidence="2">
    <location>
        <begin position="1"/>
        <end position="105"/>
    </location>
</feature>
<dbReference type="GO" id="GO:0042157">
    <property type="term" value="P:lipoprotein metabolic process"/>
    <property type="evidence" value="ECO:0007669"/>
    <property type="project" value="InterPro"/>
</dbReference>
<keyword evidence="4" id="KW-1185">Reference proteome</keyword>
<dbReference type="GO" id="GO:0006869">
    <property type="term" value="P:lipid transport"/>
    <property type="evidence" value="ECO:0007669"/>
    <property type="project" value="InterPro"/>
</dbReference>
<name>A0A3Q3IYG8_MONAL</name>
<dbReference type="RefSeq" id="XP_020443289.1">
    <property type="nucleotide sequence ID" value="XM_020587633.1"/>
</dbReference>
<dbReference type="GO" id="GO:0008289">
    <property type="term" value="F:lipid binding"/>
    <property type="evidence" value="ECO:0007669"/>
    <property type="project" value="InterPro"/>
</dbReference>
<dbReference type="PANTHER" id="PTHR14096">
    <property type="entry name" value="APOLIPOPROTEIN L"/>
    <property type="match status" value="1"/>
</dbReference>
<dbReference type="PANTHER" id="PTHR14096:SF64">
    <property type="match status" value="1"/>
</dbReference>
<reference evidence="3" key="2">
    <citation type="submission" date="2025-09" db="UniProtKB">
        <authorList>
            <consortium name="Ensembl"/>
        </authorList>
    </citation>
    <scope>IDENTIFICATION</scope>
</reference>
<dbReference type="Pfam" id="PF05461">
    <property type="entry name" value="ApoL"/>
    <property type="match status" value="1"/>
</dbReference>
<evidence type="ECO:0000256" key="2">
    <source>
        <dbReference type="SAM" id="MobiDB-lite"/>
    </source>
</evidence>
<feature type="region of interest" description="Disordered" evidence="2">
    <location>
        <begin position="283"/>
        <end position="307"/>
    </location>
</feature>
<feature type="compositionally biased region" description="Polar residues" evidence="2">
    <location>
        <begin position="39"/>
        <end position="53"/>
    </location>
</feature>
<dbReference type="GeneID" id="109952513"/>
<dbReference type="GO" id="GO:0005576">
    <property type="term" value="C:extracellular region"/>
    <property type="evidence" value="ECO:0007669"/>
    <property type="project" value="InterPro"/>
</dbReference>
<evidence type="ECO:0000313" key="3">
    <source>
        <dbReference type="Ensembl" id="ENSMALP00000010634.1"/>
    </source>
</evidence>
<protein>
    <submittedName>
        <fullName evidence="3">Uncharacterized protein</fullName>
    </submittedName>
</protein>